<sequence>MPQTRHRQHSQATEPPRTPSTARSSSTSSLTATSPPSTPSTTGSDIEIVTTTVTVTTRTRRRHRSPSRSQNAQIETVTTTRVAPRAHTPAVRGSEDEGYLSSPSPAVRTRVERPQASPTPQRTTRGGPSADGSDVRQSQVPRLLIHPSTLLRSSLLTSTPDGAAAGPSRRPRRTMKVYVAPKPKDLVKIPGHILLYILTGGGGGGIYPNESTPNQLSEKCGWKVVQHRFRWEKALDLYTAAWESGTILIEPNDDSNHPFVEIELPDQDLPLPTLPPAPETIIRPVKTGKYYYVVYVGEDMGIFGSWHDAAIRIRRVDGYCVKYEQYDQAYAAYVSLVANGGYTLKPVRHGLFDPGVADRLRAATKGIII</sequence>
<comment type="caution">
    <text evidence="2">The sequence shown here is derived from an EMBL/GenBank/DDBJ whole genome shotgun (WGS) entry which is preliminary data.</text>
</comment>
<feature type="region of interest" description="Disordered" evidence="1">
    <location>
        <begin position="154"/>
        <end position="173"/>
    </location>
</feature>
<feature type="compositionally biased region" description="Low complexity" evidence="1">
    <location>
        <begin position="154"/>
        <end position="168"/>
    </location>
</feature>
<feature type="compositionally biased region" description="Polar residues" evidence="1">
    <location>
        <begin position="116"/>
        <end position="126"/>
    </location>
</feature>
<dbReference type="Proteomes" id="UP000284706">
    <property type="component" value="Unassembled WGS sequence"/>
</dbReference>
<feature type="compositionally biased region" description="Polar residues" evidence="1">
    <location>
        <begin position="67"/>
        <end position="81"/>
    </location>
</feature>
<organism evidence="2 3">
    <name type="scientific">Gymnopilus dilepis</name>
    <dbReference type="NCBI Taxonomy" id="231916"/>
    <lineage>
        <taxon>Eukaryota</taxon>
        <taxon>Fungi</taxon>
        <taxon>Dikarya</taxon>
        <taxon>Basidiomycota</taxon>
        <taxon>Agaricomycotina</taxon>
        <taxon>Agaricomycetes</taxon>
        <taxon>Agaricomycetidae</taxon>
        <taxon>Agaricales</taxon>
        <taxon>Agaricineae</taxon>
        <taxon>Hymenogastraceae</taxon>
        <taxon>Gymnopilus</taxon>
    </lineage>
</organism>
<feature type="compositionally biased region" description="Low complexity" evidence="1">
    <location>
        <begin position="13"/>
        <end position="42"/>
    </location>
</feature>
<feature type="region of interest" description="Disordered" evidence="1">
    <location>
        <begin position="1"/>
        <end position="139"/>
    </location>
</feature>
<dbReference type="OrthoDB" id="2675575at2759"/>
<keyword evidence="3" id="KW-1185">Reference proteome</keyword>
<accession>A0A409X107</accession>
<gene>
    <name evidence="2" type="ORF">CVT26_006524</name>
</gene>
<proteinExistence type="predicted"/>
<protein>
    <submittedName>
        <fullName evidence="2">Uncharacterized protein</fullName>
    </submittedName>
</protein>
<dbReference type="AlphaFoldDB" id="A0A409X107"/>
<evidence type="ECO:0000256" key="1">
    <source>
        <dbReference type="SAM" id="MobiDB-lite"/>
    </source>
</evidence>
<dbReference type="EMBL" id="NHYE01004473">
    <property type="protein sequence ID" value="PPQ84412.1"/>
    <property type="molecule type" value="Genomic_DNA"/>
</dbReference>
<evidence type="ECO:0000313" key="2">
    <source>
        <dbReference type="EMBL" id="PPQ84412.1"/>
    </source>
</evidence>
<evidence type="ECO:0000313" key="3">
    <source>
        <dbReference type="Proteomes" id="UP000284706"/>
    </source>
</evidence>
<reference evidence="2 3" key="1">
    <citation type="journal article" date="2018" name="Evol. Lett.">
        <title>Horizontal gene cluster transfer increased hallucinogenic mushroom diversity.</title>
        <authorList>
            <person name="Reynolds H.T."/>
            <person name="Vijayakumar V."/>
            <person name="Gluck-Thaler E."/>
            <person name="Korotkin H.B."/>
            <person name="Matheny P.B."/>
            <person name="Slot J.C."/>
        </authorList>
    </citation>
    <scope>NUCLEOTIDE SEQUENCE [LARGE SCALE GENOMIC DNA]</scope>
    <source>
        <strain evidence="2 3">SRW20</strain>
    </source>
</reference>
<dbReference type="InParanoid" id="A0A409X107"/>
<name>A0A409X107_9AGAR</name>